<dbReference type="EMBL" id="ADFV01125875">
    <property type="status" value="NOT_ANNOTATED_CDS"/>
    <property type="molecule type" value="Genomic_DNA"/>
</dbReference>
<dbReference type="InParanoid" id="A0A2I3GRI6"/>
<evidence type="ECO:0000256" key="1">
    <source>
        <dbReference type="SAM" id="MobiDB-lite"/>
    </source>
</evidence>
<dbReference type="Proteomes" id="UP000001073">
    <property type="component" value="Chromosome 2"/>
</dbReference>
<reference evidence="2 3" key="1">
    <citation type="submission" date="2012-10" db="EMBL/GenBank/DDBJ databases">
        <authorList>
            <consortium name="Gibbon Genome Sequencing Consortium"/>
        </authorList>
    </citation>
    <scope>NUCLEOTIDE SEQUENCE [LARGE SCALE GENOMIC DNA]</scope>
</reference>
<dbReference type="GeneTree" id="ENSGT00910000147602"/>
<feature type="region of interest" description="Disordered" evidence="1">
    <location>
        <begin position="16"/>
        <end position="39"/>
    </location>
</feature>
<evidence type="ECO:0000313" key="2">
    <source>
        <dbReference type="Ensembl" id="ENSNLEP00000033855.1"/>
    </source>
</evidence>
<keyword evidence="3" id="KW-1185">Reference proteome</keyword>
<sequence length="192" mass="20612">MTSHWPFVWGPEVKRRSGQGRVGGPSLHRTEAPGQQRKPIALGGGTLGFGVCTLQKLRSTRGLRRGRVRTWLPSLLPWAVGALLSVLFPHTLDCAWLLVHMVGTHGGGQRAENATAWIFVPFDQETQEETPQQKGCPAHWLIPGVGETAGSPLCPPPSGRGWSPLPTVGALGKVLTVCSASVSPSGKWGQRY</sequence>
<organism evidence="2 3">
    <name type="scientific">Nomascus leucogenys</name>
    <name type="common">Northern white-cheeked gibbon</name>
    <name type="synonym">Hylobates leucogenys</name>
    <dbReference type="NCBI Taxonomy" id="61853"/>
    <lineage>
        <taxon>Eukaryota</taxon>
        <taxon>Metazoa</taxon>
        <taxon>Chordata</taxon>
        <taxon>Craniata</taxon>
        <taxon>Vertebrata</taxon>
        <taxon>Euteleostomi</taxon>
        <taxon>Mammalia</taxon>
        <taxon>Eutheria</taxon>
        <taxon>Euarchontoglires</taxon>
        <taxon>Primates</taxon>
        <taxon>Haplorrhini</taxon>
        <taxon>Catarrhini</taxon>
        <taxon>Hylobatidae</taxon>
        <taxon>Nomascus</taxon>
    </lineage>
</organism>
<evidence type="ECO:0000313" key="3">
    <source>
        <dbReference type="Proteomes" id="UP000001073"/>
    </source>
</evidence>
<dbReference type="AlphaFoldDB" id="A0A2I3GRI6"/>
<dbReference type="OMA" id="VHMVGTH"/>
<name>A0A2I3GRI6_NOMLE</name>
<proteinExistence type="predicted"/>
<protein>
    <submittedName>
        <fullName evidence="2">Uncharacterized protein</fullName>
    </submittedName>
</protein>
<dbReference type="Ensembl" id="ENSNLET00000035540.1">
    <property type="protein sequence ID" value="ENSNLEP00000033855.1"/>
    <property type="gene ID" value="ENSNLEG00000035975.1"/>
</dbReference>
<accession>A0A2I3GRI6</accession>
<reference evidence="2" key="3">
    <citation type="submission" date="2025-09" db="UniProtKB">
        <authorList>
            <consortium name="Ensembl"/>
        </authorList>
    </citation>
    <scope>IDENTIFICATION</scope>
</reference>
<reference evidence="2" key="2">
    <citation type="submission" date="2025-08" db="UniProtKB">
        <authorList>
            <consortium name="Ensembl"/>
        </authorList>
    </citation>
    <scope>IDENTIFICATION</scope>
</reference>